<accession>A0A397J6L6</accession>
<reference evidence="1 2" key="1">
    <citation type="submission" date="2018-08" db="EMBL/GenBank/DDBJ databases">
        <title>Genome and evolution of the arbuscular mycorrhizal fungus Diversispora epigaea (formerly Glomus versiforme) and its bacterial endosymbionts.</title>
        <authorList>
            <person name="Sun X."/>
            <person name="Fei Z."/>
            <person name="Harrison M."/>
        </authorList>
    </citation>
    <scope>NUCLEOTIDE SEQUENCE [LARGE SCALE GENOMIC DNA]</scope>
    <source>
        <strain evidence="1 2">IT104</strain>
    </source>
</reference>
<evidence type="ECO:0000313" key="2">
    <source>
        <dbReference type="Proteomes" id="UP000266861"/>
    </source>
</evidence>
<dbReference type="Proteomes" id="UP000266861">
    <property type="component" value="Unassembled WGS sequence"/>
</dbReference>
<proteinExistence type="predicted"/>
<dbReference type="AlphaFoldDB" id="A0A397J6L6"/>
<comment type="caution">
    <text evidence="1">The sequence shown here is derived from an EMBL/GenBank/DDBJ whole genome shotgun (WGS) entry which is preliminary data.</text>
</comment>
<protein>
    <submittedName>
        <fullName evidence="1">Uncharacterized protein</fullName>
    </submittedName>
</protein>
<gene>
    <name evidence="1" type="ORF">Glove_86g166</name>
</gene>
<dbReference type="EMBL" id="PQFF01000082">
    <property type="protein sequence ID" value="RHZ83969.1"/>
    <property type="molecule type" value="Genomic_DNA"/>
</dbReference>
<organism evidence="1 2">
    <name type="scientific">Diversispora epigaea</name>
    <dbReference type="NCBI Taxonomy" id="1348612"/>
    <lineage>
        <taxon>Eukaryota</taxon>
        <taxon>Fungi</taxon>
        <taxon>Fungi incertae sedis</taxon>
        <taxon>Mucoromycota</taxon>
        <taxon>Glomeromycotina</taxon>
        <taxon>Glomeromycetes</taxon>
        <taxon>Diversisporales</taxon>
        <taxon>Diversisporaceae</taxon>
        <taxon>Diversispora</taxon>
    </lineage>
</organism>
<name>A0A397J6L6_9GLOM</name>
<sequence length="100" mass="11759">MTFSHNKYLFKSAIENRLIPSFDYNTLKNMQKLNYPEKYIYEDTITLKNLIGKSKLETALEIYKPSISFEETSNILQDDTTPEIETNFEGDTVQPYFQCL</sequence>
<evidence type="ECO:0000313" key="1">
    <source>
        <dbReference type="EMBL" id="RHZ83969.1"/>
    </source>
</evidence>
<keyword evidence="2" id="KW-1185">Reference proteome</keyword>